<dbReference type="GO" id="GO:0071203">
    <property type="term" value="C:WASH complex"/>
    <property type="evidence" value="ECO:0007669"/>
    <property type="project" value="TreeGrafter"/>
</dbReference>
<feature type="region of interest" description="Disordered" evidence="1">
    <location>
        <begin position="214"/>
        <end position="344"/>
    </location>
</feature>
<feature type="region of interest" description="Disordered" evidence="1">
    <location>
        <begin position="1"/>
        <end position="27"/>
    </location>
</feature>
<evidence type="ECO:0000256" key="1">
    <source>
        <dbReference type="SAM" id="MobiDB-lite"/>
    </source>
</evidence>
<feature type="compositionally biased region" description="Low complexity" evidence="1">
    <location>
        <begin position="261"/>
        <end position="271"/>
    </location>
</feature>
<gene>
    <name evidence="2" type="ORF">ElyMa_006606700</name>
</gene>
<reference evidence="2 3" key="1">
    <citation type="journal article" date="2021" name="Elife">
        <title>Chloroplast acquisition without the gene transfer in kleptoplastic sea slugs, Plakobranchus ocellatus.</title>
        <authorList>
            <person name="Maeda T."/>
            <person name="Takahashi S."/>
            <person name="Yoshida T."/>
            <person name="Shimamura S."/>
            <person name="Takaki Y."/>
            <person name="Nagai Y."/>
            <person name="Toyoda A."/>
            <person name="Suzuki Y."/>
            <person name="Arimoto A."/>
            <person name="Ishii H."/>
            <person name="Satoh N."/>
            <person name="Nishiyama T."/>
            <person name="Hasebe M."/>
            <person name="Maruyama T."/>
            <person name="Minagawa J."/>
            <person name="Obokata J."/>
            <person name="Shigenobu S."/>
        </authorList>
    </citation>
    <scope>NUCLEOTIDE SEQUENCE [LARGE SCALE GENOMIC DNA]</scope>
</reference>
<evidence type="ECO:0000313" key="3">
    <source>
        <dbReference type="Proteomes" id="UP000762676"/>
    </source>
</evidence>
<dbReference type="Proteomes" id="UP000762676">
    <property type="component" value="Unassembled WGS sequence"/>
</dbReference>
<protein>
    <submittedName>
        <fullName evidence="2">WASH complex subunit FAM21C-like</fullName>
    </submittedName>
</protein>
<feature type="compositionally biased region" description="Acidic residues" evidence="1">
    <location>
        <begin position="272"/>
        <end position="283"/>
    </location>
</feature>
<feature type="compositionally biased region" description="Basic and acidic residues" evidence="1">
    <location>
        <begin position="123"/>
        <end position="138"/>
    </location>
</feature>
<proteinExistence type="predicted"/>
<dbReference type="PANTHER" id="PTHR21669:SF1">
    <property type="entry name" value="WASH COMPLEX SUBUNIT 2"/>
    <property type="match status" value="1"/>
</dbReference>
<dbReference type="GO" id="GO:0005829">
    <property type="term" value="C:cytosol"/>
    <property type="evidence" value="ECO:0007669"/>
    <property type="project" value="GOC"/>
</dbReference>
<keyword evidence="3" id="KW-1185">Reference proteome</keyword>
<name>A0AAV4IHD2_9GAST</name>
<evidence type="ECO:0000313" key="2">
    <source>
        <dbReference type="EMBL" id="GFS08870.1"/>
    </source>
</evidence>
<feature type="compositionally biased region" description="Acidic residues" evidence="1">
    <location>
        <begin position="214"/>
        <end position="224"/>
    </location>
</feature>
<dbReference type="EMBL" id="BMAT01013269">
    <property type="protein sequence ID" value="GFS08870.1"/>
    <property type="molecule type" value="Genomic_DNA"/>
</dbReference>
<dbReference type="PANTHER" id="PTHR21669">
    <property type="entry name" value="CAPZ-INTERACTING PROTEIN AND RELATED PROTEINS"/>
    <property type="match status" value="1"/>
</dbReference>
<sequence>MAAPAPPTNEAEQTQSAPAGDTGQNGPLVWQRAWSISEMRAGAGNWSLAGDAGLLLHLQEFSQRMISRTHEIGKDVDGLMHEAELTGVRVNNVINDFIMLANTQFVENRVYDEDVSQAPETEEEKKTEDKEQTREEREANLIPRVISALKLGVDVIDSAFERLDTAVVDSDSEDEDSSYKAEPILEARDPYITRPMPYLIGTPQFMEDDNVGLTEDVSEDEEESDHGSISVSEDEKESEESETESSTSGSSDEGKKKPQKQRAAAKSSSATDSDEEEYSDEEMFNPKKTKAKKISDDDDSEDNEEDEESEGDDEGEDDEDDKCFGKYVWHRGPMVDARLSDREV</sequence>
<dbReference type="GO" id="GO:1905394">
    <property type="term" value="F:retromer complex binding"/>
    <property type="evidence" value="ECO:0007669"/>
    <property type="project" value="TreeGrafter"/>
</dbReference>
<dbReference type="GO" id="GO:0036010">
    <property type="term" value="P:protein localization to endosome"/>
    <property type="evidence" value="ECO:0007669"/>
    <property type="project" value="TreeGrafter"/>
</dbReference>
<accession>A0AAV4IHD2</accession>
<organism evidence="2 3">
    <name type="scientific">Elysia marginata</name>
    <dbReference type="NCBI Taxonomy" id="1093978"/>
    <lineage>
        <taxon>Eukaryota</taxon>
        <taxon>Metazoa</taxon>
        <taxon>Spiralia</taxon>
        <taxon>Lophotrochozoa</taxon>
        <taxon>Mollusca</taxon>
        <taxon>Gastropoda</taxon>
        <taxon>Heterobranchia</taxon>
        <taxon>Euthyneura</taxon>
        <taxon>Panpulmonata</taxon>
        <taxon>Sacoglossa</taxon>
        <taxon>Placobranchoidea</taxon>
        <taxon>Plakobranchidae</taxon>
        <taxon>Elysia</taxon>
    </lineage>
</organism>
<dbReference type="GO" id="GO:1901981">
    <property type="term" value="F:phosphatidylinositol phosphate binding"/>
    <property type="evidence" value="ECO:0007669"/>
    <property type="project" value="TreeGrafter"/>
</dbReference>
<dbReference type="GO" id="GO:0005769">
    <property type="term" value="C:early endosome"/>
    <property type="evidence" value="ECO:0007669"/>
    <property type="project" value="TreeGrafter"/>
</dbReference>
<feature type="region of interest" description="Disordered" evidence="1">
    <location>
        <begin position="114"/>
        <end position="138"/>
    </location>
</feature>
<comment type="caution">
    <text evidence="2">The sequence shown here is derived from an EMBL/GenBank/DDBJ whole genome shotgun (WGS) entry which is preliminary data.</text>
</comment>
<feature type="compositionally biased region" description="Polar residues" evidence="1">
    <location>
        <begin position="10"/>
        <end position="25"/>
    </location>
</feature>
<dbReference type="AlphaFoldDB" id="A0AAV4IHD2"/>
<feature type="compositionally biased region" description="Acidic residues" evidence="1">
    <location>
        <begin position="232"/>
        <end position="243"/>
    </location>
</feature>
<dbReference type="GO" id="GO:0042147">
    <property type="term" value="P:retrograde transport, endosome to Golgi"/>
    <property type="evidence" value="ECO:0007669"/>
    <property type="project" value="TreeGrafter"/>
</dbReference>
<feature type="compositionally biased region" description="Acidic residues" evidence="1">
    <location>
        <begin position="296"/>
        <end position="321"/>
    </location>
</feature>